<evidence type="ECO:0000313" key="2">
    <source>
        <dbReference type="EMBL" id="GLJ80969.1"/>
    </source>
</evidence>
<evidence type="ECO:0000313" key="3">
    <source>
        <dbReference type="Proteomes" id="UP001142317"/>
    </source>
</evidence>
<organism evidence="2 3">
    <name type="scientific">Microbacterium imperiale</name>
    <dbReference type="NCBI Taxonomy" id="33884"/>
    <lineage>
        <taxon>Bacteria</taxon>
        <taxon>Bacillati</taxon>
        <taxon>Actinomycetota</taxon>
        <taxon>Actinomycetes</taxon>
        <taxon>Micrococcales</taxon>
        <taxon>Microbacteriaceae</taxon>
        <taxon>Microbacterium</taxon>
    </lineage>
</organism>
<name>A0A9W6M4J0_9MICO</name>
<reference evidence="2" key="1">
    <citation type="journal article" date="2014" name="Int. J. Syst. Evol. Microbiol.">
        <title>Complete genome sequence of Corynebacterium casei LMG S-19264T (=DSM 44701T), isolated from a smear-ripened cheese.</title>
        <authorList>
            <consortium name="US DOE Joint Genome Institute (JGI-PGF)"/>
            <person name="Walter F."/>
            <person name="Albersmeier A."/>
            <person name="Kalinowski J."/>
            <person name="Ruckert C."/>
        </authorList>
    </citation>
    <scope>NUCLEOTIDE SEQUENCE</scope>
    <source>
        <strain evidence="2">VKM Ac-1447</strain>
    </source>
</reference>
<comment type="caution">
    <text evidence="2">The sequence shown here is derived from an EMBL/GenBank/DDBJ whole genome shotgun (WGS) entry which is preliminary data.</text>
</comment>
<protein>
    <submittedName>
        <fullName evidence="2">Uncharacterized protein</fullName>
    </submittedName>
</protein>
<proteinExistence type="predicted"/>
<gene>
    <name evidence="2" type="ORF">GCM10017586_26520</name>
</gene>
<keyword evidence="3" id="KW-1185">Reference proteome</keyword>
<accession>A0A9W6M4J0</accession>
<dbReference type="Proteomes" id="UP001142317">
    <property type="component" value="Unassembled WGS sequence"/>
</dbReference>
<dbReference type="EMBL" id="BSEO01000014">
    <property type="protein sequence ID" value="GLJ80969.1"/>
    <property type="molecule type" value="Genomic_DNA"/>
</dbReference>
<evidence type="ECO:0000256" key="1">
    <source>
        <dbReference type="SAM" id="MobiDB-lite"/>
    </source>
</evidence>
<feature type="region of interest" description="Disordered" evidence="1">
    <location>
        <begin position="44"/>
        <end position="63"/>
    </location>
</feature>
<sequence>MFDMRGSSSEREPGREAVDGFGCALRAAQRGPVIEHPDAALWADAPEFGDPRPRSEAAEDQAGYTCQRHIRQHMTTRCDIIMMSAVPFASRADRVRAKSVMGSIMTMRVRVCQNTPCGGVLG</sequence>
<reference evidence="2" key="2">
    <citation type="submission" date="2023-01" db="EMBL/GenBank/DDBJ databases">
        <authorList>
            <person name="Sun Q."/>
            <person name="Evtushenko L."/>
        </authorList>
    </citation>
    <scope>NUCLEOTIDE SEQUENCE</scope>
    <source>
        <strain evidence="2">VKM Ac-1447</strain>
    </source>
</reference>
<dbReference type="AlphaFoldDB" id="A0A9W6M4J0"/>